<dbReference type="InterPro" id="IPR050338">
    <property type="entry name" value="DisA"/>
</dbReference>
<reference evidence="7 8" key="1">
    <citation type="submission" date="2009-09" db="EMBL/GenBank/DDBJ databases">
        <authorList>
            <person name="Weinstock G."/>
            <person name="Sodergren E."/>
            <person name="Clifton S."/>
            <person name="Fulton L."/>
            <person name="Fulton B."/>
            <person name="Courtney L."/>
            <person name="Fronick C."/>
            <person name="Harrison M."/>
            <person name="Strong C."/>
            <person name="Farmer C."/>
            <person name="Delahaunty K."/>
            <person name="Markovic C."/>
            <person name="Hall O."/>
            <person name="Minx P."/>
            <person name="Tomlinson C."/>
            <person name="Mitreva M."/>
            <person name="Nelson J."/>
            <person name="Hou S."/>
            <person name="Wollam A."/>
            <person name="Pepin K.H."/>
            <person name="Johnson M."/>
            <person name="Bhonagiri V."/>
            <person name="Nash W.E."/>
            <person name="Warren W."/>
            <person name="Chinwalla A."/>
            <person name="Mardis E.R."/>
            <person name="Wilson R.K."/>
        </authorList>
    </citation>
    <scope>NUCLEOTIDE SEQUENCE [LARGE SCALE GENOMIC DNA]</scope>
    <source>
        <strain evidence="7 8">F0254</strain>
    </source>
</reference>
<dbReference type="HOGENOM" id="CLU_787128_0_0_0"/>
<protein>
    <submittedName>
        <fullName evidence="7">Putative viral phosphatase</fullName>
    </submittedName>
</protein>
<evidence type="ECO:0000256" key="1">
    <source>
        <dbReference type="ARBA" id="ARBA00000877"/>
    </source>
</evidence>
<dbReference type="EMBL" id="ACVB02000009">
    <property type="protein sequence ID" value="EEX74625.1"/>
    <property type="molecule type" value="Genomic_DNA"/>
</dbReference>
<organism evidence="7 8">
    <name type="scientific">Leptotrichia hofstadii F0254</name>
    <dbReference type="NCBI Taxonomy" id="634994"/>
    <lineage>
        <taxon>Bacteria</taxon>
        <taxon>Fusobacteriati</taxon>
        <taxon>Fusobacteriota</taxon>
        <taxon>Fusobacteriia</taxon>
        <taxon>Fusobacteriales</taxon>
        <taxon>Leptotrichiaceae</taxon>
        <taxon>Leptotrichia</taxon>
    </lineage>
</organism>
<dbReference type="PANTHER" id="PTHR34185">
    <property type="entry name" value="DIADENYLATE CYCLASE"/>
    <property type="match status" value="1"/>
</dbReference>
<keyword evidence="5" id="KW-0067">ATP-binding</keyword>
<name>C9MXL6_9FUSO</name>
<comment type="catalytic activity">
    <reaction evidence="1">
        <text>2 ATP = 3',3'-c-di-AMP + 2 diphosphate</text>
        <dbReference type="Rhea" id="RHEA:35655"/>
        <dbReference type="ChEBI" id="CHEBI:30616"/>
        <dbReference type="ChEBI" id="CHEBI:33019"/>
        <dbReference type="ChEBI" id="CHEBI:71500"/>
        <dbReference type="EC" id="2.7.7.85"/>
    </reaction>
</comment>
<dbReference type="Pfam" id="PF10635">
    <property type="entry name" value="DisA-linker"/>
    <property type="match status" value="1"/>
</dbReference>
<dbReference type="Pfam" id="PF02457">
    <property type="entry name" value="DAC"/>
    <property type="match status" value="1"/>
</dbReference>
<dbReference type="STRING" id="634994.GCWU000323_01264"/>
<keyword evidence="2" id="KW-0808">Transferase</keyword>
<dbReference type="InterPro" id="IPR010994">
    <property type="entry name" value="RuvA_2-like"/>
</dbReference>
<evidence type="ECO:0000259" key="6">
    <source>
        <dbReference type="PROSITE" id="PS51794"/>
    </source>
</evidence>
<dbReference type="InterPro" id="IPR003390">
    <property type="entry name" value="DNA_integrity_scan_DisA_N"/>
</dbReference>
<keyword evidence="4" id="KW-0547">Nucleotide-binding</keyword>
<dbReference type="Gene3D" id="1.10.150.20">
    <property type="entry name" value="5' to 3' exonuclease, C-terminal subdomain"/>
    <property type="match status" value="1"/>
</dbReference>
<dbReference type="NCBIfam" id="NF010009">
    <property type="entry name" value="PRK13482.1"/>
    <property type="match status" value="1"/>
</dbReference>
<dbReference type="Gene3D" id="1.20.1260.110">
    <property type="entry name" value="DNA integrity scanning linker region"/>
    <property type="match status" value="1"/>
</dbReference>
<dbReference type="SUPFAM" id="SSF47781">
    <property type="entry name" value="RuvA domain 2-like"/>
    <property type="match status" value="1"/>
</dbReference>
<sequence>MKMLKKVVNKKKILEHIFERIAPGTALREAVDKIQEAKLGALIVLGNPNNLKDVMGGGFELNTVYSPQKVYELSKMDGGIILSEDIKTIYGANIQLQPNYSIETDESGTRHQAAHRIAQQKGNLVVAVSERRNKITVYYGKFRYLLNEIGDLLTKSSQAITALEKYSIAIEKNHVNLSILEFDNMVTLYDIVECVRMYGLLFRMSEELIEYMAELGSEGRLIKIQYEEIMLNKNESFDALIKDYKISEETAEKIGLRVKSLTKEELLDDEKIVCLLGFDTNIINFDEKIEPRGYGLLSNITKISKKDREILVKEFSNVHSILMSTASDIAKIKGVSKYKAEHINKSLKRIKNRTVIDRE</sequence>
<evidence type="ECO:0000313" key="7">
    <source>
        <dbReference type="EMBL" id="EEX74625.1"/>
    </source>
</evidence>
<dbReference type="PANTHER" id="PTHR34185:SF3">
    <property type="entry name" value="DNA INTEGRITY SCANNING PROTEIN DISA"/>
    <property type="match status" value="1"/>
</dbReference>
<dbReference type="PROSITE" id="PS51794">
    <property type="entry name" value="DAC"/>
    <property type="match status" value="1"/>
</dbReference>
<dbReference type="InterPro" id="IPR018906">
    <property type="entry name" value="DNA_integrity_scan_DisA_link"/>
</dbReference>
<dbReference type="InterPro" id="IPR038331">
    <property type="entry name" value="DisA_sf"/>
</dbReference>
<evidence type="ECO:0000256" key="4">
    <source>
        <dbReference type="ARBA" id="ARBA00022741"/>
    </source>
</evidence>
<gene>
    <name evidence="7" type="ORF">GCWU000323_01264</name>
</gene>
<dbReference type="eggNOG" id="COG1623">
    <property type="taxonomic scope" value="Bacteria"/>
</dbReference>
<evidence type="ECO:0000256" key="2">
    <source>
        <dbReference type="ARBA" id="ARBA00022679"/>
    </source>
</evidence>
<feature type="domain" description="DAC" evidence="6">
    <location>
        <begin position="11"/>
        <end position="151"/>
    </location>
</feature>
<dbReference type="GO" id="GO:0106408">
    <property type="term" value="F:diadenylate cyclase activity"/>
    <property type="evidence" value="ECO:0007669"/>
    <property type="project" value="UniProtKB-EC"/>
</dbReference>
<comment type="caution">
    <text evidence="7">The sequence shown here is derived from an EMBL/GenBank/DDBJ whole genome shotgun (WGS) entry which is preliminary data.</text>
</comment>
<dbReference type="SUPFAM" id="SSF143597">
    <property type="entry name" value="YojJ-like"/>
    <property type="match status" value="1"/>
</dbReference>
<proteinExistence type="predicted"/>
<dbReference type="InterPro" id="IPR036888">
    <property type="entry name" value="DNA_integrity_DisA_N_sf"/>
</dbReference>
<evidence type="ECO:0000256" key="3">
    <source>
        <dbReference type="ARBA" id="ARBA00022695"/>
    </source>
</evidence>
<dbReference type="GO" id="GO:0004016">
    <property type="term" value="F:adenylate cyclase activity"/>
    <property type="evidence" value="ECO:0007669"/>
    <property type="project" value="TreeGrafter"/>
</dbReference>
<evidence type="ECO:0000256" key="5">
    <source>
        <dbReference type="ARBA" id="ARBA00022840"/>
    </source>
</evidence>
<dbReference type="GO" id="GO:0005524">
    <property type="term" value="F:ATP binding"/>
    <property type="evidence" value="ECO:0007669"/>
    <property type="project" value="UniProtKB-KW"/>
</dbReference>
<evidence type="ECO:0000313" key="8">
    <source>
        <dbReference type="Proteomes" id="UP000006233"/>
    </source>
</evidence>
<keyword evidence="3" id="KW-0548">Nucleotidyltransferase</keyword>
<dbReference type="Proteomes" id="UP000006233">
    <property type="component" value="Unassembled WGS sequence"/>
</dbReference>
<accession>C9MXL6</accession>
<dbReference type="Gene3D" id="3.40.1700.10">
    <property type="entry name" value="DNA integrity scanning protein, DisA, N-terminal domain"/>
    <property type="match status" value="1"/>
</dbReference>
<dbReference type="AlphaFoldDB" id="C9MXL6"/>